<dbReference type="AlphaFoldDB" id="A0A815B972"/>
<comment type="caution">
    <text evidence="1">The sequence shown here is derived from an EMBL/GenBank/DDBJ whole genome shotgun (WGS) entry which is preliminary data.</text>
</comment>
<dbReference type="EMBL" id="CAJNOJ010000189">
    <property type="protein sequence ID" value="CAF1266125.1"/>
    <property type="molecule type" value="Genomic_DNA"/>
</dbReference>
<accession>A0A815B972</accession>
<gene>
    <name evidence="1" type="ORF">EDS130_LOCUS28780</name>
</gene>
<protein>
    <submittedName>
        <fullName evidence="1">Uncharacterized protein</fullName>
    </submittedName>
</protein>
<evidence type="ECO:0000313" key="1">
    <source>
        <dbReference type="EMBL" id="CAF1266125.1"/>
    </source>
</evidence>
<dbReference type="Proteomes" id="UP000663852">
    <property type="component" value="Unassembled WGS sequence"/>
</dbReference>
<organism evidence="1 2">
    <name type="scientific">Adineta ricciae</name>
    <name type="common">Rotifer</name>
    <dbReference type="NCBI Taxonomy" id="249248"/>
    <lineage>
        <taxon>Eukaryota</taxon>
        <taxon>Metazoa</taxon>
        <taxon>Spiralia</taxon>
        <taxon>Gnathifera</taxon>
        <taxon>Rotifera</taxon>
        <taxon>Eurotatoria</taxon>
        <taxon>Bdelloidea</taxon>
        <taxon>Adinetida</taxon>
        <taxon>Adinetidae</taxon>
        <taxon>Adineta</taxon>
    </lineage>
</organism>
<reference evidence="1" key="1">
    <citation type="submission" date="2021-02" db="EMBL/GenBank/DDBJ databases">
        <authorList>
            <person name="Nowell W R."/>
        </authorList>
    </citation>
    <scope>NUCLEOTIDE SEQUENCE</scope>
</reference>
<evidence type="ECO:0000313" key="2">
    <source>
        <dbReference type="Proteomes" id="UP000663852"/>
    </source>
</evidence>
<sequence>MAERIIPERFLHVDKKPDQSLTPITVLFKLLTIHKIIYRGVWRNLSDDYDIDKIWWRLSSCTEIMNVMEQFSISNI</sequence>
<name>A0A815B972_ADIRI</name>
<proteinExistence type="predicted"/>